<evidence type="ECO:0000313" key="2">
    <source>
        <dbReference type="EMBL" id="VAI88781.1"/>
    </source>
</evidence>
<sequence>MFSEVYFSPSFYYFCHRQSPFCQKIAICHTYFVSPTTKLVKVFVPFQYKVYELGWNWNDFDKLAQGTLASHLLECGCHLTGGYFMHPGDAYRNFSFEQLRDLSLPYAEVSYKGEVCVAKAKGSGGLLSYSTCAEQLLYEVGDPANYITPDLVRLYYISNPM</sequence>
<protein>
    <recommendedName>
        <fullName evidence="1">Acyclic terpene utilisation N-terminal domain-containing protein</fullName>
    </recommendedName>
</protein>
<dbReference type="Pfam" id="PF07287">
    <property type="entry name" value="AtuA"/>
    <property type="match status" value="1"/>
</dbReference>
<organism evidence="2 3">
    <name type="scientific">Triticum turgidum subsp. durum</name>
    <name type="common">Durum wheat</name>
    <name type="synonym">Triticum durum</name>
    <dbReference type="NCBI Taxonomy" id="4567"/>
    <lineage>
        <taxon>Eukaryota</taxon>
        <taxon>Viridiplantae</taxon>
        <taxon>Streptophyta</taxon>
        <taxon>Embryophyta</taxon>
        <taxon>Tracheophyta</taxon>
        <taxon>Spermatophyta</taxon>
        <taxon>Magnoliopsida</taxon>
        <taxon>Liliopsida</taxon>
        <taxon>Poales</taxon>
        <taxon>Poaceae</taxon>
        <taxon>BOP clade</taxon>
        <taxon>Pooideae</taxon>
        <taxon>Triticodae</taxon>
        <taxon>Triticeae</taxon>
        <taxon>Triticinae</taxon>
        <taxon>Triticum</taxon>
    </lineage>
</organism>
<proteinExistence type="predicted"/>
<gene>
    <name evidence="2" type="ORF">TRITD_7Bv1G132090</name>
</gene>
<dbReference type="Gramene" id="TRITD7Bv1G132090.9">
    <property type="protein sequence ID" value="TRITD7Bv1G132090.9"/>
    <property type="gene ID" value="TRITD7Bv1G132090"/>
</dbReference>
<evidence type="ECO:0000313" key="3">
    <source>
        <dbReference type="Proteomes" id="UP000324705"/>
    </source>
</evidence>
<keyword evidence="3" id="KW-1185">Reference proteome</keyword>
<dbReference type="AlphaFoldDB" id="A0A9R1A4H4"/>
<name>A0A9R1A4H4_TRITD</name>
<reference evidence="2 3" key="1">
    <citation type="submission" date="2017-09" db="EMBL/GenBank/DDBJ databases">
        <authorList>
            <consortium name="International Durum Wheat Genome Sequencing Consortium (IDWGSC)"/>
            <person name="Milanesi L."/>
        </authorList>
    </citation>
    <scope>NUCLEOTIDE SEQUENCE [LARGE SCALE GENOMIC DNA]</scope>
    <source>
        <strain evidence="3">cv. Svevo</strain>
    </source>
</reference>
<accession>A0A9R1A4H4</accession>
<feature type="domain" description="Acyclic terpene utilisation N-terminal" evidence="1">
    <location>
        <begin position="50"/>
        <end position="152"/>
    </location>
</feature>
<dbReference type="InterPro" id="IPR010839">
    <property type="entry name" value="AtuA_N"/>
</dbReference>
<dbReference type="Proteomes" id="UP000324705">
    <property type="component" value="Chromosome 7B"/>
</dbReference>
<dbReference type="PANTHER" id="PTHR47472:SF1">
    <property type="entry name" value="DUF1446-DOMAIN-CONTAINING PROTEIN"/>
    <property type="match status" value="1"/>
</dbReference>
<dbReference type="EMBL" id="LT934124">
    <property type="protein sequence ID" value="VAI88781.1"/>
    <property type="molecule type" value="Genomic_DNA"/>
</dbReference>
<evidence type="ECO:0000259" key="1">
    <source>
        <dbReference type="Pfam" id="PF07287"/>
    </source>
</evidence>
<dbReference type="PANTHER" id="PTHR47472">
    <property type="entry name" value="PROPIONYL-COA CARBOXYLASE"/>
    <property type="match status" value="1"/>
</dbReference>